<reference evidence="2" key="1">
    <citation type="submission" date="2023-10" db="EMBL/GenBank/DDBJ databases">
        <authorList>
            <person name="Chen Y."/>
            <person name="Shah S."/>
            <person name="Dougan E. K."/>
            <person name="Thang M."/>
            <person name="Chan C."/>
        </authorList>
    </citation>
    <scope>NUCLEOTIDE SEQUENCE [LARGE SCALE GENOMIC DNA]</scope>
</reference>
<dbReference type="Proteomes" id="UP001189429">
    <property type="component" value="Unassembled WGS sequence"/>
</dbReference>
<feature type="compositionally biased region" description="Basic residues" evidence="1">
    <location>
        <begin position="156"/>
        <end position="189"/>
    </location>
</feature>
<feature type="region of interest" description="Disordered" evidence="1">
    <location>
        <begin position="136"/>
        <end position="205"/>
    </location>
</feature>
<evidence type="ECO:0000313" key="2">
    <source>
        <dbReference type="EMBL" id="CAK0912103.1"/>
    </source>
</evidence>
<organism evidence="2 3">
    <name type="scientific">Prorocentrum cordatum</name>
    <dbReference type="NCBI Taxonomy" id="2364126"/>
    <lineage>
        <taxon>Eukaryota</taxon>
        <taxon>Sar</taxon>
        <taxon>Alveolata</taxon>
        <taxon>Dinophyceae</taxon>
        <taxon>Prorocentrales</taxon>
        <taxon>Prorocentraceae</taxon>
        <taxon>Prorocentrum</taxon>
    </lineage>
</organism>
<dbReference type="EMBL" id="CAUYUJ010022702">
    <property type="protein sequence ID" value="CAK0912103.1"/>
    <property type="molecule type" value="Genomic_DNA"/>
</dbReference>
<evidence type="ECO:0000256" key="1">
    <source>
        <dbReference type="SAM" id="MobiDB-lite"/>
    </source>
</evidence>
<evidence type="ECO:0000313" key="3">
    <source>
        <dbReference type="Proteomes" id="UP001189429"/>
    </source>
</evidence>
<comment type="caution">
    <text evidence="2">The sequence shown here is derived from an EMBL/GenBank/DDBJ whole genome shotgun (WGS) entry which is preliminary data.</text>
</comment>
<gene>
    <name evidence="2" type="ORF">PCOR1329_LOCUS85747</name>
</gene>
<sequence>ATKKENTHTHTLRHRYASAAGILFENPFAPRPAAGTADPDIRDSQEAGPGRPPGLGCRWAPATNTHDGRADRTLGRVTRDRELTGGGGGGGGGGGEGVGLCHAARLRKTSSKDNRRCASAPRLCQAEAAVAVAASLLDWPGRRQKRRRGSSSGRSSRSRRKRRKLRKIRTRARRKPRMMAKRKQGRKGKIGAAGTATFRRGRIRHFPMQVRPSLAAAELEVEAASDDQSPGN</sequence>
<accession>A0ABN9YH45</accession>
<name>A0ABN9YH45_9DINO</name>
<protein>
    <submittedName>
        <fullName evidence="2">Uncharacterized protein</fullName>
    </submittedName>
</protein>
<feature type="compositionally biased region" description="Gly residues" evidence="1">
    <location>
        <begin position="84"/>
        <end position="98"/>
    </location>
</feature>
<keyword evidence="3" id="KW-1185">Reference proteome</keyword>
<proteinExistence type="predicted"/>
<feature type="compositionally biased region" description="Basic and acidic residues" evidence="1">
    <location>
        <begin position="66"/>
        <end position="83"/>
    </location>
</feature>
<feature type="region of interest" description="Disordered" evidence="1">
    <location>
        <begin position="27"/>
        <end position="99"/>
    </location>
</feature>
<feature type="non-terminal residue" evidence="2">
    <location>
        <position position="1"/>
    </location>
</feature>